<dbReference type="InterPro" id="IPR036875">
    <property type="entry name" value="Znf_CCHC_sf"/>
</dbReference>
<dbReference type="SUPFAM" id="SSF57756">
    <property type="entry name" value="Retrovirus zinc finger-like domains"/>
    <property type="match status" value="1"/>
</dbReference>
<feature type="compositionally biased region" description="Polar residues" evidence="1">
    <location>
        <begin position="195"/>
        <end position="226"/>
    </location>
</feature>
<evidence type="ECO:0008006" key="3">
    <source>
        <dbReference type="Google" id="ProtNLM"/>
    </source>
</evidence>
<proteinExistence type="predicted"/>
<feature type="region of interest" description="Disordered" evidence="1">
    <location>
        <begin position="193"/>
        <end position="246"/>
    </location>
</feature>
<sequence length="305" mass="34317">MRHSNIRDQIMLMDPIPQVSKVFSLVQQQEKQHQMLLGTSASDSMALLSRNMSTNFKPFNRPYCHHSKIQGHALEDCFKEGNAKPPTCSHCNQNGHLAEKCYKLLGYPPGHKLYNRVKRPNIHTRQTNMVAAEDFSKNHTEKMDLISTQYQKILQLLHEKHNPTTNTHFSMASNPTSSIDLISWTTIGLGEMKNDNSPCSPSNSVDPNTTSSPQTCASHDSPSNLPFSDHSHSSIPSPSSSPHIPIRKSDRMKQALKYLQDFHCQMVSLNSSSPIQATMHEVLPGIISSHAFFISFSWDVRDRPS</sequence>
<dbReference type="AlphaFoldDB" id="A0A6N2LXX9"/>
<dbReference type="GO" id="GO:0008270">
    <property type="term" value="F:zinc ion binding"/>
    <property type="evidence" value="ECO:0007669"/>
    <property type="project" value="InterPro"/>
</dbReference>
<name>A0A6N2LXX9_SALVM</name>
<feature type="compositionally biased region" description="Low complexity" evidence="1">
    <location>
        <begin position="233"/>
        <end position="244"/>
    </location>
</feature>
<dbReference type="PANTHER" id="PTHR34222:SF99">
    <property type="entry name" value="PROTEIN, PUTATIVE-RELATED"/>
    <property type="match status" value="1"/>
</dbReference>
<reference evidence="2" key="1">
    <citation type="submission" date="2019-03" db="EMBL/GenBank/DDBJ databases">
        <authorList>
            <person name="Mank J."/>
            <person name="Almeida P."/>
        </authorList>
    </citation>
    <scope>NUCLEOTIDE SEQUENCE</scope>
    <source>
        <strain evidence="2">78183</strain>
    </source>
</reference>
<evidence type="ECO:0000313" key="2">
    <source>
        <dbReference type="EMBL" id="VFU45347.1"/>
    </source>
</evidence>
<dbReference type="GO" id="GO:0003676">
    <property type="term" value="F:nucleic acid binding"/>
    <property type="evidence" value="ECO:0007669"/>
    <property type="project" value="InterPro"/>
</dbReference>
<gene>
    <name evidence="2" type="ORF">SVIM_LOCUS283373</name>
</gene>
<organism evidence="2">
    <name type="scientific">Salix viminalis</name>
    <name type="common">Common osier</name>
    <name type="synonym">Basket willow</name>
    <dbReference type="NCBI Taxonomy" id="40686"/>
    <lineage>
        <taxon>Eukaryota</taxon>
        <taxon>Viridiplantae</taxon>
        <taxon>Streptophyta</taxon>
        <taxon>Embryophyta</taxon>
        <taxon>Tracheophyta</taxon>
        <taxon>Spermatophyta</taxon>
        <taxon>Magnoliopsida</taxon>
        <taxon>eudicotyledons</taxon>
        <taxon>Gunneridae</taxon>
        <taxon>Pentapetalae</taxon>
        <taxon>rosids</taxon>
        <taxon>fabids</taxon>
        <taxon>Malpighiales</taxon>
        <taxon>Salicaceae</taxon>
        <taxon>Saliceae</taxon>
        <taxon>Salix</taxon>
    </lineage>
</organism>
<evidence type="ECO:0000256" key="1">
    <source>
        <dbReference type="SAM" id="MobiDB-lite"/>
    </source>
</evidence>
<dbReference type="PANTHER" id="PTHR34222">
    <property type="entry name" value="GAG_PRE-INTEGRS DOMAIN-CONTAINING PROTEIN"/>
    <property type="match status" value="1"/>
</dbReference>
<dbReference type="EMBL" id="CAADRP010001619">
    <property type="protein sequence ID" value="VFU45347.1"/>
    <property type="molecule type" value="Genomic_DNA"/>
</dbReference>
<protein>
    <recommendedName>
        <fullName evidence="3">CCHC-type domain-containing protein</fullName>
    </recommendedName>
</protein>
<accession>A0A6N2LXX9</accession>